<gene>
    <name evidence="1" type="ORF">HNQ41_001421</name>
</gene>
<dbReference type="AlphaFoldDB" id="A0A840QPC7"/>
<dbReference type="Pfam" id="PF14120">
    <property type="entry name" value="YhzD"/>
    <property type="match status" value="1"/>
</dbReference>
<keyword evidence="2" id="KW-1185">Reference proteome</keyword>
<accession>A0A840QPC7</accession>
<dbReference type="InterPro" id="IPR025544">
    <property type="entry name" value="YhzD"/>
</dbReference>
<reference evidence="1 2" key="1">
    <citation type="submission" date="2020-08" db="EMBL/GenBank/DDBJ databases">
        <title>Genomic Encyclopedia of Type Strains, Phase IV (KMG-IV): sequencing the most valuable type-strain genomes for metagenomic binning, comparative biology and taxonomic classification.</title>
        <authorList>
            <person name="Goeker M."/>
        </authorList>
    </citation>
    <scope>NUCLEOTIDE SEQUENCE [LARGE SCALE GENOMIC DNA]</scope>
    <source>
        <strain evidence="1 2">DSM 24696</strain>
    </source>
</reference>
<dbReference type="Proteomes" id="UP000551878">
    <property type="component" value="Unassembled WGS sequence"/>
</dbReference>
<evidence type="ECO:0008006" key="3">
    <source>
        <dbReference type="Google" id="ProtNLM"/>
    </source>
</evidence>
<sequence>MGEYIVTAFDSKGKTLLNESFEAISDNDAKSIGLRKLKGENLHGYPARVTRSSAGLVYFHS</sequence>
<proteinExistence type="predicted"/>
<dbReference type="EMBL" id="JACHHB010000005">
    <property type="protein sequence ID" value="MBB5173252.1"/>
    <property type="molecule type" value="Genomic_DNA"/>
</dbReference>
<evidence type="ECO:0000313" key="2">
    <source>
        <dbReference type="Proteomes" id="UP000551878"/>
    </source>
</evidence>
<dbReference type="RefSeq" id="WP_184663704.1">
    <property type="nucleotide sequence ID" value="NZ_JACHHB010000005.1"/>
</dbReference>
<comment type="caution">
    <text evidence="1">The sequence shown here is derived from an EMBL/GenBank/DDBJ whole genome shotgun (WGS) entry which is preliminary data.</text>
</comment>
<evidence type="ECO:0000313" key="1">
    <source>
        <dbReference type="EMBL" id="MBB5173252.1"/>
    </source>
</evidence>
<organism evidence="1 2">
    <name type="scientific">Texcoconibacillus texcoconensis</name>
    <dbReference type="NCBI Taxonomy" id="1095777"/>
    <lineage>
        <taxon>Bacteria</taxon>
        <taxon>Bacillati</taxon>
        <taxon>Bacillota</taxon>
        <taxon>Bacilli</taxon>
        <taxon>Bacillales</taxon>
        <taxon>Bacillaceae</taxon>
        <taxon>Texcoconibacillus</taxon>
    </lineage>
</organism>
<protein>
    <recommendedName>
        <fullName evidence="3">YhzD-like protein</fullName>
    </recommendedName>
</protein>
<name>A0A840QPC7_9BACI</name>